<evidence type="ECO:0000313" key="1">
    <source>
        <dbReference type="EMBL" id="MFD1188865.1"/>
    </source>
</evidence>
<sequence>MSKATTAASLTSCTSPLYDMLKKAAAQIAHLVFADTQSDTEKPKELFANA</sequence>
<organism evidence="1 2">
    <name type="scientific">Pontibacter rugosus</name>
    <dbReference type="NCBI Taxonomy" id="1745966"/>
    <lineage>
        <taxon>Bacteria</taxon>
        <taxon>Pseudomonadati</taxon>
        <taxon>Bacteroidota</taxon>
        <taxon>Cytophagia</taxon>
        <taxon>Cytophagales</taxon>
        <taxon>Hymenobacteraceae</taxon>
        <taxon>Pontibacter</taxon>
    </lineage>
</organism>
<dbReference type="EMBL" id="JBHTLD010000445">
    <property type="protein sequence ID" value="MFD1188865.1"/>
    <property type="molecule type" value="Genomic_DNA"/>
</dbReference>
<proteinExistence type="predicted"/>
<accession>A0ABW3SW82</accession>
<reference evidence="2" key="1">
    <citation type="journal article" date="2019" name="Int. J. Syst. Evol. Microbiol.">
        <title>The Global Catalogue of Microorganisms (GCM) 10K type strain sequencing project: providing services to taxonomists for standard genome sequencing and annotation.</title>
        <authorList>
            <consortium name="The Broad Institute Genomics Platform"/>
            <consortium name="The Broad Institute Genome Sequencing Center for Infectious Disease"/>
            <person name="Wu L."/>
            <person name="Ma J."/>
        </authorList>
    </citation>
    <scope>NUCLEOTIDE SEQUENCE [LARGE SCALE GENOMIC DNA]</scope>
    <source>
        <strain evidence="2">JCM 31319</strain>
    </source>
</reference>
<dbReference type="RefSeq" id="WP_377533054.1">
    <property type="nucleotide sequence ID" value="NZ_JBHTLD010000445.1"/>
</dbReference>
<protein>
    <submittedName>
        <fullName evidence="1">Uncharacterized protein</fullName>
    </submittedName>
</protein>
<gene>
    <name evidence="1" type="ORF">ACFQ2O_21830</name>
</gene>
<evidence type="ECO:0000313" key="2">
    <source>
        <dbReference type="Proteomes" id="UP001597094"/>
    </source>
</evidence>
<keyword evidence="2" id="KW-1185">Reference proteome</keyword>
<dbReference type="Proteomes" id="UP001597094">
    <property type="component" value="Unassembled WGS sequence"/>
</dbReference>
<comment type="caution">
    <text evidence="1">The sequence shown here is derived from an EMBL/GenBank/DDBJ whole genome shotgun (WGS) entry which is preliminary data.</text>
</comment>
<name>A0ABW3SW82_9BACT</name>